<dbReference type="HOGENOM" id="CLU_859159_0_0_1"/>
<evidence type="ECO:0000313" key="3">
    <source>
        <dbReference type="Proteomes" id="UP000009168"/>
    </source>
</evidence>
<protein>
    <recommendedName>
        <fullName evidence="4">Transmembrane protein</fullName>
    </recommendedName>
</protein>
<organism evidence="2 3">
    <name type="scientific">Tetrahymena thermophila (strain SB210)</name>
    <dbReference type="NCBI Taxonomy" id="312017"/>
    <lineage>
        <taxon>Eukaryota</taxon>
        <taxon>Sar</taxon>
        <taxon>Alveolata</taxon>
        <taxon>Ciliophora</taxon>
        <taxon>Intramacronucleata</taxon>
        <taxon>Oligohymenophorea</taxon>
        <taxon>Hymenostomatida</taxon>
        <taxon>Tetrahymenina</taxon>
        <taxon>Tetrahymenidae</taxon>
        <taxon>Tetrahymena</taxon>
    </lineage>
</organism>
<dbReference type="Proteomes" id="UP000009168">
    <property type="component" value="Unassembled WGS sequence"/>
</dbReference>
<keyword evidence="3" id="KW-1185">Reference proteome</keyword>
<dbReference type="AlphaFoldDB" id="Q22E57"/>
<dbReference type="GeneID" id="7835590"/>
<evidence type="ECO:0000256" key="1">
    <source>
        <dbReference type="SAM" id="SignalP"/>
    </source>
</evidence>
<dbReference type="OMA" id="HCECTEL"/>
<accession>Q22E57</accession>
<sequence length="384" mass="42365">MIIALLVIQSLGLILASEAADCSLFLTQASCQHNNSCKWVQSNNQLCQNQVNCSLLNNQNDCNKIEKTSNCEWVSYPNNCNILADACQLNQDKSACNYPNSCIYNPVKQPTCTPKGNTFNCSQNYDSKTCASKPQCLWDNAACYTTNKCENLQKTDCKLAGQGSVYCKYVIKDCALTPKVAQACMQQNKNQQTCQNAGCVWDTGTAAKCVPPSSDKCYAVIPTDGSDPHCSIANENVCISTSGKCQTLNDVCSQKVGQCDQTDLFCSSCADNKDYCDVDTCEQKSDLCQYTPLIPQSCENNQKDNQCLQQTSFTSCLSLGYCDYQTDHCKSTVDCTLYTQNLCYQQDFCNWSNVYSCQQVSIPINSSQYLSSAIILSIILTIFL</sequence>
<dbReference type="RefSeq" id="XP_001031220.1">
    <property type="nucleotide sequence ID" value="XM_001031220.2"/>
</dbReference>
<dbReference type="EMBL" id="GG662758">
    <property type="protein sequence ID" value="EAR83557.1"/>
    <property type="molecule type" value="Genomic_DNA"/>
</dbReference>
<name>Q22E57_TETTS</name>
<proteinExistence type="predicted"/>
<dbReference type="KEGG" id="tet:TTHERM_00895700"/>
<keyword evidence="1" id="KW-0732">Signal</keyword>
<reference evidence="3" key="1">
    <citation type="journal article" date="2006" name="PLoS Biol.">
        <title>Macronuclear genome sequence of the ciliate Tetrahymena thermophila, a model eukaryote.</title>
        <authorList>
            <person name="Eisen J.A."/>
            <person name="Coyne R.S."/>
            <person name="Wu M."/>
            <person name="Wu D."/>
            <person name="Thiagarajan M."/>
            <person name="Wortman J.R."/>
            <person name="Badger J.H."/>
            <person name="Ren Q."/>
            <person name="Amedeo P."/>
            <person name="Jones K.M."/>
            <person name="Tallon L.J."/>
            <person name="Delcher A.L."/>
            <person name="Salzberg S.L."/>
            <person name="Silva J.C."/>
            <person name="Haas B.J."/>
            <person name="Majoros W.H."/>
            <person name="Farzad M."/>
            <person name="Carlton J.M."/>
            <person name="Smith R.K. Jr."/>
            <person name="Garg J."/>
            <person name="Pearlman R.E."/>
            <person name="Karrer K.M."/>
            <person name="Sun L."/>
            <person name="Manning G."/>
            <person name="Elde N.C."/>
            <person name="Turkewitz A.P."/>
            <person name="Asai D.J."/>
            <person name="Wilkes D.E."/>
            <person name="Wang Y."/>
            <person name="Cai H."/>
            <person name="Collins K."/>
            <person name="Stewart B.A."/>
            <person name="Lee S.R."/>
            <person name="Wilamowska K."/>
            <person name="Weinberg Z."/>
            <person name="Ruzzo W.L."/>
            <person name="Wloga D."/>
            <person name="Gaertig J."/>
            <person name="Frankel J."/>
            <person name="Tsao C.-C."/>
            <person name="Gorovsky M.A."/>
            <person name="Keeling P.J."/>
            <person name="Waller R.F."/>
            <person name="Patron N.J."/>
            <person name="Cherry J.M."/>
            <person name="Stover N.A."/>
            <person name="Krieger C.J."/>
            <person name="del Toro C."/>
            <person name="Ryder H.F."/>
            <person name="Williamson S.C."/>
            <person name="Barbeau R.A."/>
            <person name="Hamilton E.P."/>
            <person name="Orias E."/>
        </authorList>
    </citation>
    <scope>NUCLEOTIDE SEQUENCE [LARGE SCALE GENOMIC DNA]</scope>
    <source>
        <strain evidence="3">SB210</strain>
    </source>
</reference>
<gene>
    <name evidence="2" type="ORF">TTHERM_00895700</name>
</gene>
<feature type="signal peptide" evidence="1">
    <location>
        <begin position="1"/>
        <end position="19"/>
    </location>
</feature>
<feature type="chain" id="PRO_5004201000" description="Transmembrane protein" evidence="1">
    <location>
        <begin position="20"/>
        <end position="384"/>
    </location>
</feature>
<evidence type="ECO:0008006" key="4">
    <source>
        <dbReference type="Google" id="ProtNLM"/>
    </source>
</evidence>
<evidence type="ECO:0000313" key="2">
    <source>
        <dbReference type="EMBL" id="EAR83557.1"/>
    </source>
</evidence>
<dbReference type="InParanoid" id="Q22E57"/>